<comment type="caution">
    <text evidence="1">The sequence shown here is derived from an EMBL/GenBank/DDBJ whole genome shotgun (WGS) entry which is preliminary data.</text>
</comment>
<proteinExistence type="predicted"/>
<dbReference type="Proteomes" id="UP001157502">
    <property type="component" value="Chromosome 1"/>
</dbReference>
<keyword evidence="2" id="KW-1185">Reference proteome</keyword>
<dbReference type="EMBL" id="CM055728">
    <property type="protein sequence ID" value="KAJ8016154.1"/>
    <property type="molecule type" value="Genomic_DNA"/>
</dbReference>
<evidence type="ECO:0000313" key="2">
    <source>
        <dbReference type="Proteomes" id="UP001157502"/>
    </source>
</evidence>
<protein>
    <submittedName>
        <fullName evidence="1">Uncharacterized protein</fullName>
    </submittedName>
</protein>
<name>A0ACC2HJF3_DALPE</name>
<evidence type="ECO:0000313" key="1">
    <source>
        <dbReference type="EMBL" id="KAJ8016154.1"/>
    </source>
</evidence>
<organism evidence="1 2">
    <name type="scientific">Dallia pectoralis</name>
    <name type="common">Alaska blackfish</name>
    <dbReference type="NCBI Taxonomy" id="75939"/>
    <lineage>
        <taxon>Eukaryota</taxon>
        <taxon>Metazoa</taxon>
        <taxon>Chordata</taxon>
        <taxon>Craniata</taxon>
        <taxon>Vertebrata</taxon>
        <taxon>Euteleostomi</taxon>
        <taxon>Actinopterygii</taxon>
        <taxon>Neopterygii</taxon>
        <taxon>Teleostei</taxon>
        <taxon>Protacanthopterygii</taxon>
        <taxon>Esociformes</taxon>
        <taxon>Umbridae</taxon>
        <taxon>Dallia</taxon>
    </lineage>
</organism>
<gene>
    <name evidence="1" type="ORF">DPEC_G00004250</name>
</gene>
<reference evidence="1" key="1">
    <citation type="submission" date="2021-05" db="EMBL/GenBank/DDBJ databases">
        <authorList>
            <person name="Pan Q."/>
            <person name="Jouanno E."/>
            <person name="Zahm M."/>
            <person name="Klopp C."/>
            <person name="Cabau C."/>
            <person name="Louis A."/>
            <person name="Berthelot C."/>
            <person name="Parey E."/>
            <person name="Roest Crollius H."/>
            <person name="Montfort J."/>
            <person name="Robinson-Rechavi M."/>
            <person name="Bouchez O."/>
            <person name="Lampietro C."/>
            <person name="Lopez Roques C."/>
            <person name="Donnadieu C."/>
            <person name="Postlethwait J."/>
            <person name="Bobe J."/>
            <person name="Dillon D."/>
            <person name="Chandos A."/>
            <person name="von Hippel F."/>
            <person name="Guiguen Y."/>
        </authorList>
    </citation>
    <scope>NUCLEOTIDE SEQUENCE</scope>
    <source>
        <strain evidence="1">YG-Jan2019</strain>
    </source>
</reference>
<accession>A0ACC2HJF3</accession>
<sequence length="69" mass="7602">MRLYRLALPRQNTSITFEKLLDLNTCGLRCSFTSHLSDIGSDLSGQQVSGVGSVLGEQENRERCGEEAL</sequence>